<evidence type="ECO:0000256" key="1">
    <source>
        <dbReference type="SAM" id="MobiDB-lite"/>
    </source>
</evidence>
<organism evidence="2 3">
    <name type="scientific">Athelia psychrophila</name>
    <dbReference type="NCBI Taxonomy" id="1759441"/>
    <lineage>
        <taxon>Eukaryota</taxon>
        <taxon>Fungi</taxon>
        <taxon>Dikarya</taxon>
        <taxon>Basidiomycota</taxon>
        <taxon>Agaricomycotina</taxon>
        <taxon>Agaricomycetes</taxon>
        <taxon>Agaricomycetidae</taxon>
        <taxon>Atheliales</taxon>
        <taxon>Atheliaceae</taxon>
        <taxon>Athelia</taxon>
    </lineage>
</organism>
<gene>
    <name evidence="2" type="ORF">FIBSPDRAFT_321228</name>
</gene>
<accession>A0A166QIR9</accession>
<protein>
    <submittedName>
        <fullName evidence="2">Uncharacterized protein</fullName>
    </submittedName>
</protein>
<proteinExistence type="predicted"/>
<dbReference type="Proteomes" id="UP000076532">
    <property type="component" value="Unassembled WGS sequence"/>
</dbReference>
<reference evidence="2 3" key="1">
    <citation type="journal article" date="2016" name="Mol. Biol. Evol.">
        <title>Comparative Genomics of Early-Diverging Mushroom-Forming Fungi Provides Insights into the Origins of Lignocellulose Decay Capabilities.</title>
        <authorList>
            <person name="Nagy L.G."/>
            <person name="Riley R."/>
            <person name="Tritt A."/>
            <person name="Adam C."/>
            <person name="Daum C."/>
            <person name="Floudas D."/>
            <person name="Sun H."/>
            <person name="Yadav J.S."/>
            <person name="Pangilinan J."/>
            <person name="Larsson K.H."/>
            <person name="Matsuura K."/>
            <person name="Barry K."/>
            <person name="Labutti K."/>
            <person name="Kuo R."/>
            <person name="Ohm R.A."/>
            <person name="Bhattacharya S.S."/>
            <person name="Shirouzu T."/>
            <person name="Yoshinaga Y."/>
            <person name="Martin F.M."/>
            <person name="Grigoriev I.V."/>
            <person name="Hibbett D.S."/>
        </authorList>
    </citation>
    <scope>NUCLEOTIDE SEQUENCE [LARGE SCALE GENOMIC DNA]</scope>
    <source>
        <strain evidence="2 3">CBS 109695</strain>
    </source>
</reference>
<evidence type="ECO:0000313" key="2">
    <source>
        <dbReference type="EMBL" id="KZP27199.1"/>
    </source>
</evidence>
<sequence>MFLGIEVGAGGGCGMSYTILESASRERNARIQWPPSTRNPAVHGPRRRDRSANRAVRPHVHDLRARAVNRPKFQLSYSSRLYCELRLFIWRSALSRSLISYS</sequence>
<name>A0A166QIR9_9AGAM</name>
<keyword evidence="3" id="KW-1185">Reference proteome</keyword>
<dbReference type="EMBL" id="KV417510">
    <property type="protein sequence ID" value="KZP27199.1"/>
    <property type="molecule type" value="Genomic_DNA"/>
</dbReference>
<evidence type="ECO:0000313" key="3">
    <source>
        <dbReference type="Proteomes" id="UP000076532"/>
    </source>
</evidence>
<feature type="region of interest" description="Disordered" evidence="1">
    <location>
        <begin position="26"/>
        <end position="56"/>
    </location>
</feature>
<dbReference type="AlphaFoldDB" id="A0A166QIR9"/>